<dbReference type="HOGENOM" id="CLU_1871682_0_0_5"/>
<accession>F4QQ28</accession>
<dbReference type="STRING" id="715226.ABI_33330"/>
<protein>
    <recommendedName>
        <fullName evidence="4">Transmembrane protein</fullName>
    </recommendedName>
</protein>
<name>F4QQ28_9CAUL</name>
<evidence type="ECO:0000313" key="3">
    <source>
        <dbReference type="Proteomes" id="UP000006512"/>
    </source>
</evidence>
<evidence type="ECO:0000256" key="1">
    <source>
        <dbReference type="SAM" id="Phobius"/>
    </source>
</evidence>
<keyword evidence="3" id="KW-1185">Reference proteome</keyword>
<dbReference type="EMBL" id="GL883079">
    <property type="protein sequence ID" value="EGF90315.1"/>
    <property type="molecule type" value="Genomic_DNA"/>
</dbReference>
<organism evidence="2 3">
    <name type="scientific">Asticcacaulis biprosthecium C19</name>
    <dbReference type="NCBI Taxonomy" id="715226"/>
    <lineage>
        <taxon>Bacteria</taxon>
        <taxon>Pseudomonadati</taxon>
        <taxon>Pseudomonadota</taxon>
        <taxon>Alphaproteobacteria</taxon>
        <taxon>Caulobacterales</taxon>
        <taxon>Caulobacteraceae</taxon>
        <taxon>Asticcacaulis</taxon>
    </lineage>
</organism>
<keyword evidence="1" id="KW-1133">Transmembrane helix</keyword>
<dbReference type="OrthoDB" id="7632355at2"/>
<dbReference type="AlphaFoldDB" id="F4QQ28"/>
<dbReference type="Proteomes" id="UP000006512">
    <property type="component" value="Unassembled WGS sequence"/>
</dbReference>
<evidence type="ECO:0008006" key="4">
    <source>
        <dbReference type="Google" id="ProtNLM"/>
    </source>
</evidence>
<sequence>MNFEQLFRDYWWLIFPVGGMLMGVFGMMSHHHHRSETLRILKSYADQGKEPPQFLLDQLKNDEDRAMDQAYGYQGGGRYRHRNGGWGSVVVFAALAAGFSYMGYQTGSDASHVFTALGMAFGVAAAALFVLKLIGVLFGPRSRPDDGKRRDRVDD</sequence>
<feature type="transmembrane region" description="Helical" evidence="1">
    <location>
        <begin position="12"/>
        <end position="29"/>
    </location>
</feature>
<keyword evidence="1" id="KW-0472">Membrane</keyword>
<feature type="transmembrane region" description="Helical" evidence="1">
    <location>
        <begin position="116"/>
        <end position="139"/>
    </location>
</feature>
<proteinExistence type="predicted"/>
<gene>
    <name evidence="2" type="ORF">ABI_33330</name>
</gene>
<keyword evidence="1" id="KW-0812">Transmembrane</keyword>
<feature type="transmembrane region" description="Helical" evidence="1">
    <location>
        <begin position="84"/>
        <end position="104"/>
    </location>
</feature>
<reference evidence="3" key="1">
    <citation type="submission" date="2011-03" db="EMBL/GenBank/DDBJ databases">
        <title>Draft genome sequence of Brevundimonas diminuta.</title>
        <authorList>
            <person name="Brown P.J.B."/>
            <person name="Buechlein A."/>
            <person name="Hemmerich C."/>
            <person name="Brun Y.V."/>
        </authorList>
    </citation>
    <scope>NUCLEOTIDE SEQUENCE [LARGE SCALE GENOMIC DNA]</scope>
    <source>
        <strain evidence="3">C19</strain>
    </source>
</reference>
<dbReference type="eggNOG" id="ENOG50335VG">
    <property type="taxonomic scope" value="Bacteria"/>
</dbReference>
<evidence type="ECO:0000313" key="2">
    <source>
        <dbReference type="EMBL" id="EGF90315.1"/>
    </source>
</evidence>
<dbReference type="RefSeq" id="WP_006274115.1">
    <property type="nucleotide sequence ID" value="NZ_GL883079.1"/>
</dbReference>